<accession>A0A4U8UA24</accession>
<dbReference type="GO" id="GO:0043758">
    <property type="term" value="F:acetate-CoA ligase (ADP-forming) activity"/>
    <property type="evidence" value="ECO:0007669"/>
    <property type="project" value="InterPro"/>
</dbReference>
<dbReference type="InterPro" id="IPR003781">
    <property type="entry name" value="CoA-bd"/>
</dbReference>
<gene>
    <name evidence="5" type="ORF">LS79_006195</name>
</gene>
<dbReference type="Proteomes" id="UP000029857">
    <property type="component" value="Unassembled WGS sequence"/>
</dbReference>
<dbReference type="AlphaFoldDB" id="A0A4U8UA24"/>
<dbReference type="Pfam" id="PF13380">
    <property type="entry name" value="CoA_binding_2"/>
    <property type="match status" value="1"/>
</dbReference>
<evidence type="ECO:0000256" key="1">
    <source>
        <dbReference type="ARBA" id="ARBA00022598"/>
    </source>
</evidence>
<name>A0A4U8UA24_9HELI</name>
<keyword evidence="1" id="KW-0436">Ligase</keyword>
<evidence type="ECO:0000256" key="2">
    <source>
        <dbReference type="ARBA" id="ARBA00022741"/>
    </source>
</evidence>
<dbReference type="InterPro" id="IPR016102">
    <property type="entry name" value="Succinyl-CoA_synth-like"/>
</dbReference>
<keyword evidence="2" id="KW-0547">Nucleotide-binding</keyword>
<dbReference type="Pfam" id="PF13549">
    <property type="entry name" value="ATP-grasp_5"/>
    <property type="match status" value="1"/>
</dbReference>
<dbReference type="Gene3D" id="3.40.50.261">
    <property type="entry name" value="Succinyl-CoA synthetase domains"/>
    <property type="match status" value="2"/>
</dbReference>
<dbReference type="InterPro" id="IPR032875">
    <property type="entry name" value="Succ_CoA_lig_flav_dom"/>
</dbReference>
<keyword evidence="3" id="KW-0067">ATP-binding</keyword>
<evidence type="ECO:0000313" key="5">
    <source>
        <dbReference type="EMBL" id="TLE10385.1"/>
    </source>
</evidence>
<organism evidence="5 6">
    <name type="scientific">Helicobacter bilis</name>
    <dbReference type="NCBI Taxonomy" id="37372"/>
    <lineage>
        <taxon>Bacteria</taxon>
        <taxon>Pseudomonadati</taxon>
        <taxon>Campylobacterota</taxon>
        <taxon>Epsilonproteobacteria</taxon>
        <taxon>Campylobacterales</taxon>
        <taxon>Helicobacteraceae</taxon>
        <taxon>Helicobacter</taxon>
    </lineage>
</organism>
<dbReference type="RefSeq" id="WP_034564056.1">
    <property type="nucleotide sequence ID" value="NZ_CAMCCI010000043.1"/>
</dbReference>
<dbReference type="InterPro" id="IPR051538">
    <property type="entry name" value="Acyl-CoA_Synth/Transferase"/>
</dbReference>
<proteinExistence type="predicted"/>
<evidence type="ECO:0000256" key="3">
    <source>
        <dbReference type="ARBA" id="ARBA00022840"/>
    </source>
</evidence>
<sequence length="650" mass="71419">MQNHTLSESELYSFLGKYGIKTPACKSVGLREKITFDAFPAVIKIQSPKVVHKSDVGGVILNLTSNDELEKAREQIIANLKKHNIELDSNDGFIITQMVFGEELYIGSVEDSTFGNVILFGKGGIYLELYKDVCYIESNAREDEIKRALATTKIAKLFDGFRGFDYKIEWVINLVKSVQKMLQENEIKELDINPLKLTKDGLVAVDARILKGKLEYSEIQREQKRPDFLKNERVVIVGASTEKGKTGYTIAKNAQSFKGELLYVNAKGGELFGKKLYKSVSEIDGDIDTAVIVIGAKFVIPTIHELVKKGLKNLIIITAGFKESGHDAEEEEIGRLAATHDFNVIGPNCLGFYANEEKLNITFGTGMVHDGSHAFVSQSGAVLAGLMDRAAELGLGFSHLISVGNAVDLRSAEIIPMLNNAKSCESIALYLEGVARGKSLCESIRNCNKPIYLFKAAKSEAAKKAAFSHTGNLSGNYAMFNGIMQSLGVKVVNTLDSLLFAPLFKDVKNIVVITNAGGPGTVLTDAIAARKKELYELSEAQKSELDSVLPPMWSHNNPIDVIGDALPDRYESALKIVDTFPNLDLIYMLITPQDMTDALGTVKILKQYTFKHKVVPILLGGENVKDAREYCLKEGILYFTSIAQACEFLG</sequence>
<dbReference type="Gene3D" id="3.30.1490.20">
    <property type="entry name" value="ATP-grasp fold, A domain"/>
    <property type="match status" value="1"/>
</dbReference>
<dbReference type="GO" id="GO:0005524">
    <property type="term" value="F:ATP binding"/>
    <property type="evidence" value="ECO:0007669"/>
    <property type="project" value="UniProtKB-KW"/>
</dbReference>
<dbReference type="SUPFAM" id="SSF52210">
    <property type="entry name" value="Succinyl-CoA synthetase domains"/>
    <property type="match status" value="2"/>
</dbReference>
<protein>
    <recommendedName>
        <fullName evidence="4">CoA-binding domain-containing protein</fullName>
    </recommendedName>
</protein>
<dbReference type="SUPFAM" id="SSF56059">
    <property type="entry name" value="Glutathione synthetase ATP-binding domain-like"/>
    <property type="match status" value="1"/>
</dbReference>
<evidence type="ECO:0000259" key="4">
    <source>
        <dbReference type="SMART" id="SM00881"/>
    </source>
</evidence>
<dbReference type="Gene3D" id="3.40.50.720">
    <property type="entry name" value="NAD(P)-binding Rossmann-like Domain"/>
    <property type="match status" value="1"/>
</dbReference>
<dbReference type="Gene3D" id="3.30.470.20">
    <property type="entry name" value="ATP-grasp fold, B domain"/>
    <property type="match status" value="1"/>
</dbReference>
<dbReference type="PANTHER" id="PTHR43334">
    <property type="entry name" value="ACETATE--COA LIGASE [ADP-FORMING]"/>
    <property type="match status" value="1"/>
</dbReference>
<dbReference type="InterPro" id="IPR043938">
    <property type="entry name" value="Ligase_CoA_dom"/>
</dbReference>
<feature type="domain" description="CoA-binding" evidence="4">
    <location>
        <begin position="228"/>
        <end position="321"/>
    </location>
</feature>
<dbReference type="Pfam" id="PF13607">
    <property type="entry name" value="Succ_CoA_lig"/>
    <property type="match status" value="1"/>
</dbReference>
<dbReference type="SUPFAM" id="SSF51735">
    <property type="entry name" value="NAD(P)-binding Rossmann-fold domains"/>
    <property type="match status" value="1"/>
</dbReference>
<dbReference type="InterPro" id="IPR036291">
    <property type="entry name" value="NAD(P)-bd_dom_sf"/>
</dbReference>
<dbReference type="InterPro" id="IPR013815">
    <property type="entry name" value="ATP_grasp_subdomain_1"/>
</dbReference>
<dbReference type="EMBL" id="JRPJ02000018">
    <property type="protein sequence ID" value="TLE10385.1"/>
    <property type="molecule type" value="Genomic_DNA"/>
</dbReference>
<reference evidence="5 6" key="1">
    <citation type="journal article" date="2014" name="Genome Announc.">
        <title>Draft genome sequences of eight enterohepatic helicobacter species isolated from both laboratory and wild rodents.</title>
        <authorList>
            <person name="Sheh A."/>
            <person name="Shen Z."/>
            <person name="Fox J.G."/>
        </authorList>
    </citation>
    <scope>NUCLEOTIDE SEQUENCE [LARGE SCALE GENOMIC DNA]</scope>
    <source>
        <strain evidence="5 6">ATCC 49320</strain>
    </source>
</reference>
<dbReference type="SMART" id="SM00881">
    <property type="entry name" value="CoA_binding"/>
    <property type="match status" value="1"/>
</dbReference>
<dbReference type="Pfam" id="PF19045">
    <property type="entry name" value="Ligase_CoA_2"/>
    <property type="match status" value="1"/>
</dbReference>
<comment type="caution">
    <text evidence="5">The sequence shown here is derived from an EMBL/GenBank/DDBJ whole genome shotgun (WGS) entry which is preliminary data.</text>
</comment>
<evidence type="ECO:0000313" key="6">
    <source>
        <dbReference type="Proteomes" id="UP000029857"/>
    </source>
</evidence>
<dbReference type="PANTHER" id="PTHR43334:SF1">
    <property type="entry name" value="3-HYDROXYPROPIONATE--COA LIGASE [ADP-FORMING]"/>
    <property type="match status" value="1"/>
</dbReference>